<sequence>MNKITFWAITVAVAGFLFGFDTAVISGADKPIQTLWNMSPLFHGLFIMSAALWGTVLGALGGNYPCDKYGRKPTLVAIGILYLVSALGSALATDPYTFALLRFIGGIGVGISSIAVPAYISEIAPASHRGRLVAIYQFQIVFGILVAFLSNFVLSALLDFDWRMMLGIEAVPALAYLLLILKAPESPRWLILHGNNSAKAQQILTSLGETQSGRIVNEIMTENQHIRPGRLFSSAYRFPIMLAFLLAAFNQLSGINFIIYYAPRVFELAGLDTSASLLSGTGIGLINLLFTFVGIYLIDRVGRKTLMYIGSIGYIISLAVVTWAFYTAQGGMVVVFFVFTFIASHAVGQGAVIWVFIAEIFPNKVRSKGQSLGSGTHWVFAALITLFMPYFLSEYAASTVFAFFTFMMVLQLIFVFLLMPETKGKSLEALSAILTKPTKESHQ</sequence>
<dbReference type="AlphaFoldDB" id="A0A857JNX3"/>
<dbReference type="InterPro" id="IPR036259">
    <property type="entry name" value="MFS_trans_sf"/>
</dbReference>
<dbReference type="PANTHER" id="PTHR48020:SF12">
    <property type="entry name" value="PROTON MYO-INOSITOL COTRANSPORTER"/>
    <property type="match status" value="1"/>
</dbReference>
<name>A0A857JNX3_9ALTE</name>
<feature type="transmembrane region" description="Helical" evidence="8">
    <location>
        <begin position="164"/>
        <end position="181"/>
    </location>
</feature>
<dbReference type="GO" id="GO:0022857">
    <property type="term" value="F:transmembrane transporter activity"/>
    <property type="evidence" value="ECO:0007669"/>
    <property type="project" value="InterPro"/>
</dbReference>
<comment type="similarity">
    <text evidence="2 7">Belongs to the major facilitator superfamily. Sugar transporter (TC 2.A.1.1) family.</text>
</comment>
<feature type="transmembrane region" description="Helical" evidence="8">
    <location>
        <begin position="99"/>
        <end position="120"/>
    </location>
</feature>
<dbReference type="GO" id="GO:0016020">
    <property type="term" value="C:membrane"/>
    <property type="evidence" value="ECO:0007669"/>
    <property type="project" value="UniProtKB-SubCell"/>
</dbReference>
<feature type="transmembrane region" description="Helical" evidence="8">
    <location>
        <begin position="132"/>
        <end position="158"/>
    </location>
</feature>
<comment type="subcellular location">
    <subcellularLocation>
        <location evidence="1">Membrane</location>
        <topology evidence="1">Multi-pass membrane protein</topology>
    </subcellularLocation>
</comment>
<proteinExistence type="inferred from homology"/>
<dbReference type="PROSITE" id="PS50850">
    <property type="entry name" value="MFS"/>
    <property type="match status" value="1"/>
</dbReference>
<feature type="transmembrane region" description="Helical" evidence="8">
    <location>
        <begin position="332"/>
        <end position="360"/>
    </location>
</feature>
<dbReference type="InterPro" id="IPR005829">
    <property type="entry name" value="Sugar_transporter_CS"/>
</dbReference>
<dbReference type="KEGG" id="pmes:FX988_03088"/>
<dbReference type="InterPro" id="IPR050814">
    <property type="entry name" value="Myo-inositol_Transporter"/>
</dbReference>
<evidence type="ECO:0000313" key="10">
    <source>
        <dbReference type="EMBL" id="QHJ12830.1"/>
    </source>
</evidence>
<feature type="transmembrane region" description="Helical" evidence="8">
    <location>
        <begin position="42"/>
        <end position="62"/>
    </location>
</feature>
<keyword evidence="11" id="KW-1185">Reference proteome</keyword>
<keyword evidence="4 8" id="KW-0812">Transmembrane</keyword>
<dbReference type="EMBL" id="CP047656">
    <property type="protein sequence ID" value="QHJ12830.1"/>
    <property type="molecule type" value="Genomic_DNA"/>
</dbReference>
<dbReference type="OrthoDB" id="5368493at2"/>
<feature type="domain" description="Major facilitator superfamily (MFS) profile" evidence="9">
    <location>
        <begin position="7"/>
        <end position="423"/>
    </location>
</feature>
<protein>
    <submittedName>
        <fullName evidence="10">D-xylose-proton symporter</fullName>
    </submittedName>
</protein>
<feature type="transmembrane region" description="Helical" evidence="8">
    <location>
        <begin position="74"/>
        <end position="93"/>
    </location>
</feature>
<evidence type="ECO:0000256" key="2">
    <source>
        <dbReference type="ARBA" id="ARBA00010992"/>
    </source>
</evidence>
<evidence type="ECO:0000256" key="8">
    <source>
        <dbReference type="SAM" id="Phobius"/>
    </source>
</evidence>
<accession>A0A857JNX3</accession>
<evidence type="ECO:0000259" key="9">
    <source>
        <dbReference type="PROSITE" id="PS50850"/>
    </source>
</evidence>
<dbReference type="Pfam" id="PF00083">
    <property type="entry name" value="Sugar_tr"/>
    <property type="match status" value="1"/>
</dbReference>
<dbReference type="Gene3D" id="1.20.1250.20">
    <property type="entry name" value="MFS general substrate transporter like domains"/>
    <property type="match status" value="1"/>
</dbReference>
<feature type="transmembrane region" description="Helical" evidence="8">
    <location>
        <begin position="274"/>
        <end position="298"/>
    </location>
</feature>
<keyword evidence="5 8" id="KW-1133">Transmembrane helix</keyword>
<dbReference type="NCBIfam" id="TIGR00879">
    <property type="entry name" value="SP"/>
    <property type="match status" value="1"/>
</dbReference>
<evidence type="ECO:0000256" key="4">
    <source>
        <dbReference type="ARBA" id="ARBA00022692"/>
    </source>
</evidence>
<feature type="transmembrane region" description="Helical" evidence="8">
    <location>
        <begin position="240"/>
        <end position="262"/>
    </location>
</feature>
<evidence type="ECO:0000313" key="11">
    <source>
        <dbReference type="Proteomes" id="UP000464524"/>
    </source>
</evidence>
<dbReference type="InterPro" id="IPR003663">
    <property type="entry name" value="Sugar/inositol_transpt"/>
</dbReference>
<feature type="transmembrane region" description="Helical" evidence="8">
    <location>
        <begin position="398"/>
        <end position="419"/>
    </location>
</feature>
<dbReference type="PRINTS" id="PR00171">
    <property type="entry name" value="SUGRTRNSPORT"/>
</dbReference>
<dbReference type="SUPFAM" id="SSF103473">
    <property type="entry name" value="MFS general substrate transporter"/>
    <property type="match status" value="1"/>
</dbReference>
<dbReference type="InterPro" id="IPR005828">
    <property type="entry name" value="MFS_sugar_transport-like"/>
</dbReference>
<dbReference type="RefSeq" id="WP_160180998.1">
    <property type="nucleotide sequence ID" value="NZ_CP047656.1"/>
</dbReference>
<feature type="transmembrane region" description="Helical" evidence="8">
    <location>
        <begin position="372"/>
        <end position="392"/>
    </location>
</feature>
<evidence type="ECO:0000256" key="7">
    <source>
        <dbReference type="RuleBase" id="RU003346"/>
    </source>
</evidence>
<evidence type="ECO:0000256" key="3">
    <source>
        <dbReference type="ARBA" id="ARBA00022448"/>
    </source>
</evidence>
<evidence type="ECO:0000256" key="5">
    <source>
        <dbReference type="ARBA" id="ARBA00022989"/>
    </source>
</evidence>
<gene>
    <name evidence="10" type="ORF">FX988_03088</name>
</gene>
<dbReference type="InterPro" id="IPR020846">
    <property type="entry name" value="MFS_dom"/>
</dbReference>
<dbReference type="Proteomes" id="UP000464524">
    <property type="component" value="Chromosome"/>
</dbReference>
<organism evidence="10 11">
    <name type="scientific">Paraglaciecola mesophila</name>
    <dbReference type="NCBI Taxonomy" id="197222"/>
    <lineage>
        <taxon>Bacteria</taxon>
        <taxon>Pseudomonadati</taxon>
        <taxon>Pseudomonadota</taxon>
        <taxon>Gammaproteobacteria</taxon>
        <taxon>Alteromonadales</taxon>
        <taxon>Alteromonadaceae</taxon>
        <taxon>Paraglaciecola</taxon>
    </lineage>
</organism>
<feature type="transmembrane region" description="Helical" evidence="8">
    <location>
        <begin position="305"/>
        <end position="326"/>
    </location>
</feature>
<evidence type="ECO:0000256" key="1">
    <source>
        <dbReference type="ARBA" id="ARBA00004141"/>
    </source>
</evidence>
<reference evidence="10 11" key="1">
    <citation type="submission" date="2019-12" db="EMBL/GenBank/DDBJ databases">
        <title>Genome sequencing and assembly of endphytes of Porphyra tenera.</title>
        <authorList>
            <person name="Park J.M."/>
            <person name="Shin R."/>
            <person name="Jo S.H."/>
        </authorList>
    </citation>
    <scope>NUCLEOTIDE SEQUENCE [LARGE SCALE GENOMIC DNA]</scope>
    <source>
        <strain evidence="10 11">GPM4</strain>
    </source>
</reference>
<keyword evidence="6 8" id="KW-0472">Membrane</keyword>
<dbReference type="PANTHER" id="PTHR48020">
    <property type="entry name" value="PROTON MYO-INOSITOL COTRANSPORTER"/>
    <property type="match status" value="1"/>
</dbReference>
<keyword evidence="3 7" id="KW-0813">Transport</keyword>
<dbReference type="PROSITE" id="PS00216">
    <property type="entry name" value="SUGAR_TRANSPORT_1"/>
    <property type="match status" value="1"/>
</dbReference>
<evidence type="ECO:0000256" key="6">
    <source>
        <dbReference type="ARBA" id="ARBA00023136"/>
    </source>
</evidence>
<dbReference type="PROSITE" id="PS00217">
    <property type="entry name" value="SUGAR_TRANSPORT_2"/>
    <property type="match status" value="1"/>
</dbReference>